<dbReference type="eggNOG" id="ENOG502T3TJ">
    <property type="taxonomic scope" value="Eukaryota"/>
</dbReference>
<dbReference type="VEuPathDB" id="FungiDB:LEMA_P114900.1"/>
<dbReference type="Proteomes" id="UP000002668">
    <property type="component" value="Genome"/>
</dbReference>
<reference evidence="3" key="1">
    <citation type="journal article" date="2011" name="Nat. Commun.">
        <title>Effector diversification within compartments of the Leptosphaeria maculans genome affected by Repeat-Induced Point mutations.</title>
        <authorList>
            <person name="Rouxel T."/>
            <person name="Grandaubert J."/>
            <person name="Hane J.K."/>
            <person name="Hoede C."/>
            <person name="van de Wouw A.P."/>
            <person name="Couloux A."/>
            <person name="Dominguez V."/>
            <person name="Anthouard V."/>
            <person name="Bally P."/>
            <person name="Bourras S."/>
            <person name="Cozijnsen A.J."/>
            <person name="Ciuffetti L.M."/>
            <person name="Degrave A."/>
            <person name="Dilmaghani A."/>
            <person name="Duret L."/>
            <person name="Fudal I."/>
            <person name="Goodwin S.B."/>
            <person name="Gout L."/>
            <person name="Glaser N."/>
            <person name="Linglin J."/>
            <person name="Kema G.H.J."/>
            <person name="Lapalu N."/>
            <person name="Lawrence C.B."/>
            <person name="May K."/>
            <person name="Meyer M."/>
            <person name="Ollivier B."/>
            <person name="Poulain J."/>
            <person name="Schoch C.L."/>
            <person name="Simon A."/>
            <person name="Spatafora J.W."/>
            <person name="Stachowiak A."/>
            <person name="Turgeon B.G."/>
            <person name="Tyler B.M."/>
            <person name="Vincent D."/>
            <person name="Weissenbach J."/>
            <person name="Amselem J."/>
            <person name="Quesneville H."/>
            <person name="Oliver R.P."/>
            <person name="Wincker P."/>
            <person name="Balesdent M.-H."/>
            <person name="Howlett B.J."/>
        </authorList>
    </citation>
    <scope>NUCLEOTIDE SEQUENCE [LARGE SCALE GENOMIC DNA]</scope>
    <source>
        <strain evidence="3">JN3 / isolate v23.1.3 / race Av1-4-5-6-7-8</strain>
    </source>
</reference>
<dbReference type="InParanoid" id="E4ZUJ6"/>
<feature type="region of interest" description="Disordered" evidence="1">
    <location>
        <begin position="1"/>
        <end position="77"/>
    </location>
</feature>
<proteinExistence type="predicted"/>
<dbReference type="HOGENOM" id="CLU_034958_0_0_1"/>
<feature type="region of interest" description="Disordered" evidence="1">
    <location>
        <begin position="377"/>
        <end position="400"/>
    </location>
</feature>
<dbReference type="EMBL" id="FP929126">
    <property type="protein sequence ID" value="CBX95075.1"/>
    <property type="molecule type" value="Genomic_DNA"/>
</dbReference>
<dbReference type="GeneID" id="13288172"/>
<sequence length="458" mass="49031">MSNEAEHSQTLDTIYDGPSPDGGVALPPSETILGNSGHPRRNLASGTQTPSRRANVRTRRSHHGPLLSQSPARAGHTSRMHQIFENAARGCTTTCADVGGVAVLYPQLPNISRKASPGKHERTQHAPSSFKDESGLRADSPCRSTGSSLNGPQADLRVLQCVPVSERTSGSWSDDSGYIIADACRKTGIAVSPSRRVRDWLSSVYEAVDLTDTIEGTKGRHIRHIATAQPKVGSSIKDRVPVGKPASPSLSAALNYSRTEPTASFLLAATADDAFISDHQIHINPTPQSYKPSHTTLRNTPIPHRLKEYIPEICERLDFDTATTRAKTHPPTTQTPCTTPTHVNQNHTIHIISTYPPTQDADIVQLSPLSPNVCLERGPARHHTSPGSPTLNRASASRGATRRFFPRSTRFKEDVGSPLALGAACDADMEIALAAVKAGVDLGVGDEDHGWGGNGVVS</sequence>
<keyword evidence="3" id="KW-1185">Reference proteome</keyword>
<feature type="compositionally biased region" description="Basic and acidic residues" evidence="1">
    <location>
        <begin position="118"/>
        <end position="136"/>
    </location>
</feature>
<feature type="compositionally biased region" description="Basic residues" evidence="1">
    <location>
        <begin position="54"/>
        <end position="63"/>
    </location>
</feature>
<dbReference type="OrthoDB" id="3801515at2759"/>
<feature type="region of interest" description="Disordered" evidence="1">
    <location>
        <begin position="111"/>
        <end position="149"/>
    </location>
</feature>
<feature type="compositionally biased region" description="Polar residues" evidence="1">
    <location>
        <begin position="385"/>
        <end position="395"/>
    </location>
</feature>
<organism evidence="3">
    <name type="scientific">Leptosphaeria maculans (strain JN3 / isolate v23.1.3 / race Av1-4-5-6-7-8)</name>
    <name type="common">Blackleg fungus</name>
    <name type="synonym">Phoma lingam</name>
    <dbReference type="NCBI Taxonomy" id="985895"/>
    <lineage>
        <taxon>Eukaryota</taxon>
        <taxon>Fungi</taxon>
        <taxon>Dikarya</taxon>
        <taxon>Ascomycota</taxon>
        <taxon>Pezizomycotina</taxon>
        <taxon>Dothideomycetes</taxon>
        <taxon>Pleosporomycetidae</taxon>
        <taxon>Pleosporales</taxon>
        <taxon>Pleosporineae</taxon>
        <taxon>Leptosphaeriaceae</taxon>
        <taxon>Plenodomus</taxon>
        <taxon>Plenodomus lingam/Leptosphaeria maculans species complex</taxon>
    </lineage>
</organism>
<evidence type="ECO:0000313" key="2">
    <source>
        <dbReference type="EMBL" id="CBX95075.1"/>
    </source>
</evidence>
<protein>
    <submittedName>
        <fullName evidence="2">Predicted protein</fullName>
    </submittedName>
</protein>
<gene>
    <name evidence="2" type="ORF">LEMA_P114900.1</name>
</gene>
<evidence type="ECO:0000256" key="1">
    <source>
        <dbReference type="SAM" id="MobiDB-lite"/>
    </source>
</evidence>
<name>E4ZUJ6_LEPMJ</name>
<evidence type="ECO:0000313" key="3">
    <source>
        <dbReference type="Proteomes" id="UP000002668"/>
    </source>
</evidence>
<accession>E4ZUJ6</accession>
<dbReference type="AlphaFoldDB" id="E4ZUJ6"/>